<feature type="region of interest" description="Disordered" evidence="2">
    <location>
        <begin position="148"/>
        <end position="181"/>
    </location>
</feature>
<dbReference type="PROSITE" id="PS50102">
    <property type="entry name" value="RRM"/>
    <property type="match status" value="1"/>
</dbReference>
<evidence type="ECO:0000256" key="1">
    <source>
        <dbReference type="PROSITE-ProRule" id="PRU00176"/>
    </source>
</evidence>
<dbReference type="EMBL" id="JAXOVC010000009">
    <property type="protein sequence ID" value="KAK4496926.1"/>
    <property type="molecule type" value="Genomic_DNA"/>
</dbReference>
<feature type="compositionally biased region" description="Polar residues" evidence="2">
    <location>
        <begin position="105"/>
        <end position="128"/>
    </location>
</feature>
<feature type="compositionally biased region" description="Low complexity" evidence="2">
    <location>
        <begin position="486"/>
        <end position="501"/>
    </location>
</feature>
<dbReference type="Proteomes" id="UP001305779">
    <property type="component" value="Unassembled WGS sequence"/>
</dbReference>
<dbReference type="InterPro" id="IPR012677">
    <property type="entry name" value="Nucleotide-bd_a/b_plait_sf"/>
</dbReference>
<proteinExistence type="predicted"/>
<dbReference type="SUPFAM" id="SSF54928">
    <property type="entry name" value="RNA-binding domain, RBD"/>
    <property type="match status" value="1"/>
</dbReference>
<dbReference type="SMART" id="SM00360">
    <property type="entry name" value="RRM"/>
    <property type="match status" value="1"/>
</dbReference>
<feature type="compositionally biased region" description="Pro residues" evidence="2">
    <location>
        <begin position="727"/>
        <end position="742"/>
    </location>
</feature>
<keyword evidence="5" id="KW-1185">Reference proteome</keyword>
<feature type="compositionally biased region" description="Basic and acidic residues" evidence="2">
    <location>
        <begin position="516"/>
        <end position="532"/>
    </location>
</feature>
<dbReference type="InterPro" id="IPR000504">
    <property type="entry name" value="RRM_dom"/>
</dbReference>
<feature type="compositionally biased region" description="Basic and acidic residues" evidence="2">
    <location>
        <begin position="1"/>
        <end position="16"/>
    </location>
</feature>
<feature type="compositionally biased region" description="Basic and acidic residues" evidence="2">
    <location>
        <begin position="565"/>
        <end position="590"/>
    </location>
</feature>
<feature type="compositionally biased region" description="Basic and acidic residues" evidence="2">
    <location>
        <begin position="543"/>
        <end position="552"/>
    </location>
</feature>
<feature type="compositionally biased region" description="Pro residues" evidence="2">
    <location>
        <begin position="804"/>
        <end position="819"/>
    </location>
</feature>
<dbReference type="SUPFAM" id="SSF52954">
    <property type="entry name" value="Class II aaRS ABD-related"/>
    <property type="match status" value="1"/>
</dbReference>
<evidence type="ECO:0000256" key="2">
    <source>
        <dbReference type="SAM" id="MobiDB-lite"/>
    </source>
</evidence>
<keyword evidence="1" id="KW-0694">RNA-binding</keyword>
<feature type="region of interest" description="Disordered" evidence="2">
    <location>
        <begin position="283"/>
        <end position="343"/>
    </location>
</feature>
<feature type="region of interest" description="Disordered" evidence="2">
    <location>
        <begin position="482"/>
        <end position="590"/>
    </location>
</feature>
<feature type="compositionally biased region" description="Polar residues" evidence="2">
    <location>
        <begin position="780"/>
        <end position="796"/>
    </location>
</feature>
<dbReference type="Pfam" id="PF00076">
    <property type="entry name" value="RRM_1"/>
    <property type="match status" value="1"/>
</dbReference>
<comment type="caution">
    <text evidence="4">The sequence shown here is derived from an EMBL/GenBank/DDBJ whole genome shotgun (WGS) entry which is preliminary data.</text>
</comment>
<dbReference type="InterPro" id="IPR035979">
    <property type="entry name" value="RBD_domain_sf"/>
</dbReference>
<feature type="compositionally biased region" description="Polar residues" evidence="2">
    <location>
        <begin position="311"/>
        <end position="342"/>
    </location>
</feature>
<gene>
    <name evidence="4" type="ORF">PRZ48_011375</name>
</gene>
<protein>
    <recommendedName>
        <fullName evidence="3">RRM domain-containing protein</fullName>
    </recommendedName>
</protein>
<name>A0ABR0E6T7_ZASCE</name>
<accession>A0ABR0E6T7</accession>
<feature type="compositionally biased region" description="Pro residues" evidence="2">
    <location>
        <begin position="756"/>
        <end position="772"/>
    </location>
</feature>
<feature type="region of interest" description="Disordered" evidence="2">
    <location>
        <begin position="1"/>
        <end position="128"/>
    </location>
</feature>
<sequence length="870" mass="95526">MNEPARDSEPPEEPFRSYHSILSPASPKPLQFPQPTNIPVLENMMDVGFNQTEAHMGDPAMHNTDLRPDAWRDPNDQNNQNNAINHASPFSTGGDNSDPAKAVDPSQTEVAAHSNDTAATQAHDSQPLQISNTISYPADSHLQTDAAPEPISADVSPYSNASAEHASAQSNEAVYDQSQSAPAQGAVDVQALLDTLQTSIAPTAEANVAPSAEGLTVATTQSPSQSQTQPPIPGADASSPLSASGLGAPPSGLPARPPPQEQPLINSNYVHSQHIRDYHPHAAHPAVSHTRSNSSGHAVDPSAAGYVPGVSAQQPSTAGAPSYQNGQPAGQPTHQYTTSATPIESRREYKIAAGETPTTEDQPWTQDIQRKYDHFMEEERRYVNEAKWDQFPPGSRLFVGTRDLHGKRFSKEQLLIETAGNLSSEKVTKRDIFHVFHNYGELAQISIKQAYGFVQFLRAEDCQRALQAEQGRQIRDKRIHLEISKPQKPSNRQQQQGQQSNRRSRSPDHRRGKSGSFDRYDRGANGRGREGFRPGYRSPSPRGYRDRHDDRYHRRSRSRSPGYGRDSRYRGPSPRRDLDDDLPLPRRDPRDVPDVQIIALDQLDRDFLAWVENAFKQRGLRTDVLYLSARLNEESVVRRQIVEGVLAVSKLRRRNQDSSKINLTIFKRKSGNRDVQFEEYDGQDPAICCELVLREKAMNGGQQLYQYGSAPPSRGGQYGPPREQYGYPPPGPPPPFVPPTGYPPGYGQPSAQFGAPQPPQPPPGRPPLPPNMDPNNLQNILSTLNQAPPQTPQSATMPYGQPVGYPPQPTQQQPYPPDPYAAMRNNPAFAGATPGSQAPPPQGQPPAGQPPVPPNMQDILARLGTYGGQR</sequence>
<feature type="compositionally biased region" description="Pro residues" evidence="2">
    <location>
        <begin position="837"/>
        <end position="854"/>
    </location>
</feature>
<feature type="compositionally biased region" description="Pro residues" evidence="2">
    <location>
        <begin position="251"/>
        <end position="261"/>
    </location>
</feature>
<feature type="domain" description="RRM" evidence="3">
    <location>
        <begin position="420"/>
        <end position="486"/>
    </location>
</feature>
<feature type="compositionally biased region" description="Basic residues" evidence="2">
    <location>
        <begin position="502"/>
        <end position="513"/>
    </location>
</feature>
<feature type="compositionally biased region" description="Low complexity" evidence="2">
    <location>
        <begin position="219"/>
        <end position="250"/>
    </location>
</feature>
<feature type="compositionally biased region" description="Polar residues" evidence="2">
    <location>
        <begin position="157"/>
        <end position="181"/>
    </location>
</feature>
<feature type="compositionally biased region" description="Low complexity" evidence="2">
    <location>
        <begin position="76"/>
        <end position="85"/>
    </location>
</feature>
<feature type="compositionally biased region" description="Basic and acidic residues" evidence="2">
    <location>
        <begin position="64"/>
        <end position="75"/>
    </location>
</feature>
<reference evidence="4 5" key="1">
    <citation type="journal article" date="2023" name="G3 (Bethesda)">
        <title>A chromosome-level genome assembly of Zasmidium syzygii isolated from banana leaves.</title>
        <authorList>
            <person name="van Westerhoven A.C."/>
            <person name="Mehrabi R."/>
            <person name="Talebi R."/>
            <person name="Steentjes M.B.F."/>
            <person name="Corcolon B."/>
            <person name="Chong P.A."/>
            <person name="Kema G.H.J."/>
            <person name="Seidl M.F."/>
        </authorList>
    </citation>
    <scope>NUCLEOTIDE SEQUENCE [LARGE SCALE GENOMIC DNA]</scope>
    <source>
        <strain evidence="4 5">P124</strain>
    </source>
</reference>
<dbReference type="PANTHER" id="PTHR23295:SF6">
    <property type="entry name" value="NEOSIN, ISOFORM A"/>
    <property type="match status" value="1"/>
</dbReference>
<dbReference type="Gene3D" id="3.30.70.330">
    <property type="match status" value="1"/>
</dbReference>
<organism evidence="4 5">
    <name type="scientific">Zasmidium cellare</name>
    <name type="common">Wine cellar mold</name>
    <name type="synonym">Racodium cellare</name>
    <dbReference type="NCBI Taxonomy" id="395010"/>
    <lineage>
        <taxon>Eukaryota</taxon>
        <taxon>Fungi</taxon>
        <taxon>Dikarya</taxon>
        <taxon>Ascomycota</taxon>
        <taxon>Pezizomycotina</taxon>
        <taxon>Dothideomycetes</taxon>
        <taxon>Dothideomycetidae</taxon>
        <taxon>Mycosphaerellales</taxon>
        <taxon>Mycosphaerellaceae</taxon>
        <taxon>Zasmidium</taxon>
    </lineage>
</organism>
<feature type="region of interest" description="Disordered" evidence="2">
    <location>
        <begin position="704"/>
        <end position="870"/>
    </location>
</feature>
<dbReference type="InterPro" id="IPR052600">
    <property type="entry name" value="Nuc_rcpt_coact/corep"/>
</dbReference>
<dbReference type="PANTHER" id="PTHR23295">
    <property type="entry name" value="NUCLEAR RECEPTOR COACTIVATOR 5-RELATED"/>
    <property type="match status" value="1"/>
</dbReference>
<feature type="region of interest" description="Disordered" evidence="2">
    <location>
        <begin position="214"/>
        <end position="265"/>
    </location>
</feature>
<feature type="compositionally biased region" description="Low complexity" evidence="2">
    <location>
        <begin position="743"/>
        <end position="755"/>
    </location>
</feature>
<evidence type="ECO:0000313" key="5">
    <source>
        <dbReference type="Proteomes" id="UP001305779"/>
    </source>
</evidence>
<evidence type="ECO:0000259" key="3">
    <source>
        <dbReference type="PROSITE" id="PS50102"/>
    </source>
</evidence>
<evidence type="ECO:0000313" key="4">
    <source>
        <dbReference type="EMBL" id="KAK4496926.1"/>
    </source>
</evidence>